<keyword evidence="5 9" id="KW-0378">Hydrolase</keyword>
<comment type="caution">
    <text evidence="11">The sequence shown here is derived from an EMBL/GenBank/DDBJ whole genome shotgun (WGS) entry which is preliminary data.</text>
</comment>
<dbReference type="Proteomes" id="UP000007264">
    <property type="component" value="Unassembled WGS sequence"/>
</dbReference>
<evidence type="ECO:0000313" key="11">
    <source>
        <dbReference type="EMBL" id="EIE22704.1"/>
    </source>
</evidence>
<dbReference type="GO" id="GO:0046872">
    <property type="term" value="F:metal ion binding"/>
    <property type="evidence" value="ECO:0007669"/>
    <property type="project" value="UniProtKB-KW"/>
</dbReference>
<dbReference type="OrthoDB" id="10264738at2759"/>
<evidence type="ECO:0000256" key="6">
    <source>
        <dbReference type="ARBA" id="ARBA00022842"/>
    </source>
</evidence>
<dbReference type="SMART" id="SM00332">
    <property type="entry name" value="PP2Cc"/>
    <property type="match status" value="1"/>
</dbReference>
<evidence type="ECO:0000256" key="5">
    <source>
        <dbReference type="ARBA" id="ARBA00022801"/>
    </source>
</evidence>
<dbReference type="PROSITE" id="PS51746">
    <property type="entry name" value="PPM_2"/>
    <property type="match status" value="1"/>
</dbReference>
<dbReference type="EC" id="3.1.3.16" evidence="3"/>
<accession>I0YWD5</accession>
<reference evidence="11 12" key="1">
    <citation type="journal article" date="2012" name="Genome Biol.">
        <title>The genome of the polar eukaryotic microalga coccomyxa subellipsoidea reveals traits of cold adaptation.</title>
        <authorList>
            <person name="Blanc G."/>
            <person name="Agarkova I."/>
            <person name="Grimwood J."/>
            <person name="Kuo A."/>
            <person name="Brueggeman A."/>
            <person name="Dunigan D."/>
            <person name="Gurnon J."/>
            <person name="Ladunga I."/>
            <person name="Lindquist E."/>
            <person name="Lucas S."/>
            <person name="Pangilinan J."/>
            <person name="Proschold T."/>
            <person name="Salamov A."/>
            <person name="Schmutz J."/>
            <person name="Weeks D."/>
            <person name="Yamada T."/>
            <person name="Claverie J.M."/>
            <person name="Grigoriev I."/>
            <person name="Van Etten J."/>
            <person name="Lomsadze A."/>
            <person name="Borodovsky M."/>
        </authorList>
    </citation>
    <scope>NUCLEOTIDE SEQUENCE [LARGE SCALE GENOMIC DNA]</scope>
    <source>
        <strain evidence="11 12">C-169</strain>
    </source>
</reference>
<dbReference type="CDD" id="cd00143">
    <property type="entry name" value="PP2Cc"/>
    <property type="match status" value="1"/>
</dbReference>
<gene>
    <name evidence="11" type="ORF">COCSUDRAFT_53633</name>
</gene>
<evidence type="ECO:0000256" key="7">
    <source>
        <dbReference type="ARBA" id="ARBA00022912"/>
    </source>
</evidence>
<protein>
    <recommendedName>
        <fullName evidence="3">protein-serine/threonine phosphatase</fullName>
        <ecNumber evidence="3">3.1.3.16</ecNumber>
    </recommendedName>
</protein>
<dbReference type="InterPro" id="IPR001932">
    <property type="entry name" value="PPM-type_phosphatase-like_dom"/>
</dbReference>
<dbReference type="GeneID" id="17040691"/>
<dbReference type="GO" id="GO:0004722">
    <property type="term" value="F:protein serine/threonine phosphatase activity"/>
    <property type="evidence" value="ECO:0007669"/>
    <property type="project" value="UniProtKB-EC"/>
</dbReference>
<dbReference type="KEGG" id="csl:COCSUDRAFT_53633"/>
<dbReference type="PANTHER" id="PTHR47992">
    <property type="entry name" value="PROTEIN PHOSPHATASE"/>
    <property type="match status" value="1"/>
</dbReference>
<evidence type="ECO:0000256" key="9">
    <source>
        <dbReference type="RuleBase" id="RU003465"/>
    </source>
</evidence>
<dbReference type="Gene3D" id="3.60.40.10">
    <property type="entry name" value="PPM-type phosphatase domain"/>
    <property type="match status" value="1"/>
</dbReference>
<dbReference type="InterPro" id="IPR036457">
    <property type="entry name" value="PPM-type-like_dom_sf"/>
</dbReference>
<keyword evidence="7 9" id="KW-0904">Protein phosphatase</keyword>
<evidence type="ECO:0000313" key="12">
    <source>
        <dbReference type="Proteomes" id="UP000007264"/>
    </source>
</evidence>
<proteinExistence type="inferred from homology"/>
<dbReference type="AlphaFoldDB" id="I0YWD5"/>
<comment type="similarity">
    <text evidence="9">Belongs to the PP2C family.</text>
</comment>
<sequence>MVGCKIVQQQGRLCRNDLSTLLLPRKHQARPSRCSLPICRASATAVSSPVKQGDGFTVQGTSRKQNEDRYTLEVNEGDSGRILYAGVFDGHGGMATADWLEKNLIKYIEKYWQGKGSSAESDITDAFIKADERLLQPKSGFFGGMGERGIGGSKCGSTAAVALAFREGGTTKLLAANVGDARVLLSRKGKALQLTTDHVPDSEEERLRIEGTNPNPRLPLVRYVGGTWRVGGILALSRAFGDAYLKGSLQFEGVRAGGDGYSSGFGVVSEPETTLIDLTADDEWLILASDGLFANVERGGGGGLENQEVVDLCNKSGASPEQLAKKLAFAAQEAGSTDDVTVVVVQLGQ</sequence>
<dbReference type="RefSeq" id="XP_005647248.1">
    <property type="nucleotide sequence ID" value="XM_005647191.1"/>
</dbReference>
<dbReference type="Pfam" id="PF00481">
    <property type="entry name" value="PP2C"/>
    <property type="match status" value="1"/>
</dbReference>
<keyword evidence="8" id="KW-0464">Manganese</keyword>
<evidence type="ECO:0000256" key="2">
    <source>
        <dbReference type="ARBA" id="ARBA00001946"/>
    </source>
</evidence>
<comment type="cofactor">
    <cofactor evidence="2">
        <name>Mg(2+)</name>
        <dbReference type="ChEBI" id="CHEBI:18420"/>
    </cofactor>
</comment>
<keyword evidence="12" id="KW-1185">Reference proteome</keyword>
<evidence type="ECO:0000259" key="10">
    <source>
        <dbReference type="PROSITE" id="PS51746"/>
    </source>
</evidence>
<dbReference type="InterPro" id="IPR015655">
    <property type="entry name" value="PP2C"/>
</dbReference>
<dbReference type="EMBL" id="AGSI01000009">
    <property type="protein sequence ID" value="EIE22704.1"/>
    <property type="molecule type" value="Genomic_DNA"/>
</dbReference>
<dbReference type="eggNOG" id="KOG0698">
    <property type="taxonomic scope" value="Eukaryota"/>
</dbReference>
<organism evidence="11 12">
    <name type="scientific">Coccomyxa subellipsoidea (strain C-169)</name>
    <name type="common">Green microalga</name>
    <dbReference type="NCBI Taxonomy" id="574566"/>
    <lineage>
        <taxon>Eukaryota</taxon>
        <taxon>Viridiplantae</taxon>
        <taxon>Chlorophyta</taxon>
        <taxon>core chlorophytes</taxon>
        <taxon>Trebouxiophyceae</taxon>
        <taxon>Trebouxiophyceae incertae sedis</taxon>
        <taxon>Coccomyxaceae</taxon>
        <taxon>Coccomyxa</taxon>
        <taxon>Coccomyxa subellipsoidea</taxon>
    </lineage>
</organism>
<evidence type="ECO:0000256" key="8">
    <source>
        <dbReference type="ARBA" id="ARBA00023211"/>
    </source>
</evidence>
<dbReference type="InterPro" id="IPR000222">
    <property type="entry name" value="PP2C_BS"/>
</dbReference>
<dbReference type="SUPFAM" id="SSF81606">
    <property type="entry name" value="PP2C-like"/>
    <property type="match status" value="1"/>
</dbReference>
<name>I0YWD5_COCSC</name>
<comment type="cofactor">
    <cofactor evidence="1">
        <name>Mn(2+)</name>
        <dbReference type="ChEBI" id="CHEBI:29035"/>
    </cofactor>
</comment>
<feature type="domain" description="PPM-type phosphatase" evidence="10">
    <location>
        <begin position="45"/>
        <end position="347"/>
    </location>
</feature>
<evidence type="ECO:0000256" key="4">
    <source>
        <dbReference type="ARBA" id="ARBA00022723"/>
    </source>
</evidence>
<evidence type="ECO:0000256" key="3">
    <source>
        <dbReference type="ARBA" id="ARBA00013081"/>
    </source>
</evidence>
<keyword evidence="6" id="KW-0460">Magnesium</keyword>
<evidence type="ECO:0000256" key="1">
    <source>
        <dbReference type="ARBA" id="ARBA00001936"/>
    </source>
</evidence>
<keyword evidence="4" id="KW-0479">Metal-binding</keyword>
<dbReference type="PROSITE" id="PS01032">
    <property type="entry name" value="PPM_1"/>
    <property type="match status" value="1"/>
</dbReference>